<feature type="compositionally biased region" description="Basic and acidic residues" evidence="1">
    <location>
        <begin position="1"/>
        <end position="16"/>
    </location>
</feature>
<name>A0A6P8JCC2_ACTTE</name>
<keyword evidence="3" id="KW-1185">Reference proteome</keyword>
<dbReference type="SUPFAM" id="SSF111347">
    <property type="entry name" value="Rap/Ran-GAP"/>
    <property type="match status" value="1"/>
</dbReference>
<dbReference type="Gene3D" id="3.30.1120.160">
    <property type="match status" value="1"/>
</dbReference>
<dbReference type="InParanoid" id="A0A6P8JCC2"/>
<protein>
    <submittedName>
        <fullName evidence="4">GTPase-activating Rap/Ran-GAP domain-like protein 3</fullName>
    </submittedName>
</protein>
<dbReference type="GO" id="GO:0005737">
    <property type="term" value="C:cytoplasm"/>
    <property type="evidence" value="ECO:0007669"/>
    <property type="project" value="TreeGrafter"/>
</dbReference>
<feature type="domain" description="CNH" evidence="2">
    <location>
        <begin position="218"/>
        <end position="516"/>
    </location>
</feature>
<sequence length="659" mass="73637">MALRIQNEDAKSDRPKSSFITEQQQQRPPMKNRFSSPPGSLILVSEQDLDCESTSALRVPSPDVGRRPGLSRRHYYGSLETLNTVNGNYETSGVTPKFRIESGEIGGLQNGSPTSSQGSVVHLENPEFQTRWYFKYYLGKVHQNYIGVDGKQNPFILSICLTAADNYDVPQYRAILWKKTSLKLKTIVKGDAPTSLITTSANVKAEPWQQQTVYEDFPHKILCGDSWGDALVLGTESGIFVVLGDSIRQLFDKSVITKQLSVDEAYGLLLFHVDKGKDFHNSRICAFKLFNFEDEDQVAKAKDDCKQHKLPKTKGCHLYAVSHTSGSQPLFMGVACGKKVLLMKWKYPVVWNTSAAATSGTRELIEGFVVVKEITMSDSPLLMTVTLAANKDSLLCVGYKHFFDLIRHTGETTRLHSVDTQKKTTLVSAVDVYEDEEPELLLSFNHQSVFKKLSGEQSSNFYFNWNSAPRSIVCAFPYLLAFTNTTIEIRLVVNGNLVHTLALPKLELITSKWDIYFAASPPKRTSVLSNDQTTQSNSCPPSPTLPREHSCIYKISLYSLMGQFLSPTLKCSEEFPKTTAFTEEGADTEDGHEAESRDSLGSPVIEANSTLLPQKDALSRTHSCPIPARETLSVFSEEVELWNRRGSRDKEDFSQTLKT</sequence>
<dbReference type="Pfam" id="PF00780">
    <property type="entry name" value="CNH"/>
    <property type="match status" value="1"/>
</dbReference>
<evidence type="ECO:0000313" key="4">
    <source>
        <dbReference type="RefSeq" id="XP_031574225.1"/>
    </source>
</evidence>
<dbReference type="OrthoDB" id="2499658at2759"/>
<gene>
    <name evidence="4" type="primary">LOC116308016</name>
</gene>
<feature type="compositionally biased region" description="Polar residues" evidence="1">
    <location>
        <begin position="18"/>
        <end position="38"/>
    </location>
</feature>
<reference evidence="4" key="1">
    <citation type="submission" date="2025-08" db="UniProtKB">
        <authorList>
            <consortium name="RefSeq"/>
        </authorList>
    </citation>
    <scope>IDENTIFICATION</scope>
    <source>
        <tissue evidence="4">Tentacle</tissue>
    </source>
</reference>
<dbReference type="Proteomes" id="UP000515163">
    <property type="component" value="Unplaced"/>
</dbReference>
<proteinExistence type="predicted"/>
<feature type="region of interest" description="Disordered" evidence="1">
    <location>
        <begin position="526"/>
        <end position="545"/>
    </location>
</feature>
<feature type="compositionally biased region" description="Polar residues" evidence="1">
    <location>
        <begin position="526"/>
        <end position="539"/>
    </location>
</feature>
<dbReference type="PANTHER" id="PTHR12894">
    <property type="entry name" value="CNH DOMAIN CONTAINING"/>
    <property type="match status" value="1"/>
</dbReference>
<dbReference type="InterPro" id="IPR001180">
    <property type="entry name" value="CNH_dom"/>
</dbReference>
<dbReference type="GO" id="GO:0016020">
    <property type="term" value="C:membrane"/>
    <property type="evidence" value="ECO:0007669"/>
    <property type="project" value="TreeGrafter"/>
</dbReference>
<feature type="region of interest" description="Disordered" evidence="1">
    <location>
        <begin position="1"/>
        <end position="39"/>
    </location>
</feature>
<dbReference type="KEGG" id="aten:116308016"/>
<dbReference type="GO" id="GO:0006914">
    <property type="term" value="P:autophagy"/>
    <property type="evidence" value="ECO:0007669"/>
    <property type="project" value="TreeGrafter"/>
</dbReference>
<dbReference type="InterPro" id="IPR035974">
    <property type="entry name" value="Rap/Ran-GAP_sf"/>
</dbReference>
<dbReference type="SMART" id="SM00036">
    <property type="entry name" value="CNH"/>
    <property type="match status" value="1"/>
</dbReference>
<dbReference type="PANTHER" id="PTHR12894:SF49">
    <property type="entry name" value="VAM6_VPS39-LIKE PROTEIN"/>
    <property type="match status" value="1"/>
</dbReference>
<organism evidence="3 4">
    <name type="scientific">Actinia tenebrosa</name>
    <name type="common">Australian red waratah sea anemone</name>
    <dbReference type="NCBI Taxonomy" id="6105"/>
    <lineage>
        <taxon>Eukaryota</taxon>
        <taxon>Metazoa</taxon>
        <taxon>Cnidaria</taxon>
        <taxon>Anthozoa</taxon>
        <taxon>Hexacorallia</taxon>
        <taxon>Actiniaria</taxon>
        <taxon>Actiniidae</taxon>
        <taxon>Actinia</taxon>
    </lineage>
</organism>
<dbReference type="GO" id="GO:0051056">
    <property type="term" value="P:regulation of small GTPase mediated signal transduction"/>
    <property type="evidence" value="ECO:0007669"/>
    <property type="project" value="InterPro"/>
</dbReference>
<feature type="region of interest" description="Disordered" evidence="1">
    <location>
        <begin position="582"/>
        <end position="603"/>
    </location>
</feature>
<dbReference type="GO" id="GO:0034058">
    <property type="term" value="P:endosomal vesicle fusion"/>
    <property type="evidence" value="ECO:0007669"/>
    <property type="project" value="TreeGrafter"/>
</dbReference>
<dbReference type="AlphaFoldDB" id="A0A6P8JCC2"/>
<evidence type="ECO:0000259" key="2">
    <source>
        <dbReference type="PROSITE" id="PS50219"/>
    </source>
</evidence>
<dbReference type="RefSeq" id="XP_031574225.1">
    <property type="nucleotide sequence ID" value="XM_031718365.1"/>
</dbReference>
<dbReference type="PROSITE" id="PS50219">
    <property type="entry name" value="CNH"/>
    <property type="match status" value="1"/>
</dbReference>
<dbReference type="InterPro" id="IPR032914">
    <property type="entry name" value="Vam6/VPS39/TRAP1"/>
</dbReference>
<evidence type="ECO:0000313" key="3">
    <source>
        <dbReference type="Proteomes" id="UP000515163"/>
    </source>
</evidence>
<dbReference type="GO" id="GO:0005096">
    <property type="term" value="F:GTPase activator activity"/>
    <property type="evidence" value="ECO:0007669"/>
    <property type="project" value="InterPro"/>
</dbReference>
<feature type="compositionally biased region" description="Basic and acidic residues" evidence="1">
    <location>
        <begin position="589"/>
        <end position="598"/>
    </location>
</feature>
<dbReference type="GeneID" id="116308016"/>
<evidence type="ECO:0000256" key="1">
    <source>
        <dbReference type="SAM" id="MobiDB-lite"/>
    </source>
</evidence>
<accession>A0A6P8JCC2</accession>